<comment type="subcellular location">
    <subcellularLocation>
        <location evidence="1">Cell inner membrane</location>
        <topology evidence="1">Peripheral membrane protein</topology>
    </subcellularLocation>
</comment>
<dbReference type="GO" id="GO:0005886">
    <property type="term" value="C:plasma membrane"/>
    <property type="evidence" value="ECO:0007669"/>
    <property type="project" value="UniProtKB-SubCell"/>
</dbReference>
<keyword evidence="8" id="KW-1185">Reference proteome</keyword>
<dbReference type="EMBL" id="OMKW01000001">
    <property type="protein sequence ID" value="SPF28465.1"/>
    <property type="molecule type" value="Genomic_DNA"/>
</dbReference>
<gene>
    <name evidence="7" type="primary">gsiA_2</name>
    <name evidence="7" type="ORF">POI8812_00766</name>
</gene>
<reference evidence="7 8" key="1">
    <citation type="submission" date="2018-03" db="EMBL/GenBank/DDBJ databases">
        <authorList>
            <person name="Keele B.F."/>
        </authorList>
    </citation>
    <scope>NUCLEOTIDE SEQUENCE [LARGE SCALE GENOMIC DNA]</scope>
    <source>
        <strain evidence="7 8">CeCT 8812</strain>
    </source>
</reference>
<keyword evidence="4" id="KW-0547">Nucleotide-binding</keyword>
<dbReference type="InterPro" id="IPR003593">
    <property type="entry name" value="AAA+_ATPase"/>
</dbReference>
<dbReference type="RefSeq" id="WP_108781163.1">
    <property type="nucleotide sequence ID" value="NZ_OMKW01000001.1"/>
</dbReference>
<evidence type="ECO:0000313" key="8">
    <source>
        <dbReference type="Proteomes" id="UP000244932"/>
    </source>
</evidence>
<name>A0A2R8A8J4_9RHOB</name>
<dbReference type="EC" id="3.6.3.-" evidence="7"/>
<evidence type="ECO:0000256" key="1">
    <source>
        <dbReference type="ARBA" id="ARBA00004417"/>
    </source>
</evidence>
<dbReference type="InterPro" id="IPR003439">
    <property type="entry name" value="ABC_transporter-like_ATP-bd"/>
</dbReference>
<keyword evidence="7" id="KW-0378">Hydrolase</keyword>
<feature type="domain" description="ABC transporter" evidence="6">
    <location>
        <begin position="266"/>
        <end position="514"/>
    </location>
</feature>
<dbReference type="SUPFAM" id="SSF52540">
    <property type="entry name" value="P-loop containing nucleoside triphosphate hydrolases"/>
    <property type="match status" value="2"/>
</dbReference>
<evidence type="ECO:0000256" key="2">
    <source>
        <dbReference type="ARBA" id="ARBA00005417"/>
    </source>
</evidence>
<proteinExistence type="inferred from homology"/>
<dbReference type="InterPro" id="IPR013563">
    <property type="entry name" value="Oligopep_ABC_C"/>
</dbReference>
<dbReference type="GO" id="GO:0015833">
    <property type="term" value="P:peptide transport"/>
    <property type="evidence" value="ECO:0007669"/>
    <property type="project" value="InterPro"/>
</dbReference>
<protein>
    <submittedName>
        <fullName evidence="7">Glutathione import ATP-binding protein GsiA</fullName>
        <ecNumber evidence="7">3.6.3.-</ecNumber>
    </submittedName>
</protein>
<evidence type="ECO:0000256" key="4">
    <source>
        <dbReference type="ARBA" id="ARBA00022741"/>
    </source>
</evidence>
<dbReference type="OrthoDB" id="9802264at2"/>
<dbReference type="Pfam" id="PF08352">
    <property type="entry name" value="oligo_HPY"/>
    <property type="match status" value="1"/>
</dbReference>
<sequence>MSLLDVRNLSLRVGANTLLKDVSFRVSRGEIFGLVGESGSGKSLTALSIMQLLPDGMHQSGTIALDGEMLSDLSEREMCKRRGRDVAMVFQEPMTALNPLHTIGQQVAESIELHSRVGRREALGKAADVLERVGLGHIPLTRYPHELSGGQRQRVVIALAIALRPKVLIADEPTTALDVTTQAGILDLLSKLVREDGMAMILITHDLAVVHDMADRVAIMEKGRVAETGVTSQVLKAPGQDYTRALIAASSHAPLRPPRDGTQVVMQARDVVRDYALPRRNPFSVRPTFRAVDHVKFELRKGENLGLVGESGSGKSTLTRALLGLEPVQGGSIELGGKLMDMDAARDLRRRIGIVFQDPFGSFNPRHTVARLVAEPFHLLDRRPSKAEQRAAVGEMLESVGLNATDMDRHIHAFSGGQRQRIAIARALIIRPEIVVLDEAVSALDVQVRAQILDLLAELSDRFDVSYLFVSHDLSVVRAITDRVLVMKDGAIVEQGDTAQVFAKPSHAYTRQLIDAVPKLPI</sequence>
<evidence type="ECO:0000256" key="5">
    <source>
        <dbReference type="ARBA" id="ARBA00022840"/>
    </source>
</evidence>
<evidence type="ECO:0000259" key="6">
    <source>
        <dbReference type="PROSITE" id="PS50893"/>
    </source>
</evidence>
<dbReference type="InterPro" id="IPR050319">
    <property type="entry name" value="ABC_transp_ATP-bind"/>
</dbReference>
<accession>A0A2R8A8J4</accession>
<dbReference type="SMART" id="SM00382">
    <property type="entry name" value="AAA"/>
    <property type="match status" value="2"/>
</dbReference>
<dbReference type="InterPro" id="IPR027417">
    <property type="entry name" value="P-loop_NTPase"/>
</dbReference>
<dbReference type="GO" id="GO:0055085">
    <property type="term" value="P:transmembrane transport"/>
    <property type="evidence" value="ECO:0007669"/>
    <property type="project" value="UniProtKB-ARBA"/>
</dbReference>
<dbReference type="CDD" id="cd03257">
    <property type="entry name" value="ABC_NikE_OppD_transporters"/>
    <property type="match status" value="2"/>
</dbReference>
<feature type="domain" description="ABC transporter" evidence="6">
    <location>
        <begin position="4"/>
        <end position="247"/>
    </location>
</feature>
<dbReference type="NCBIfam" id="NF007739">
    <property type="entry name" value="PRK10419.1"/>
    <property type="match status" value="2"/>
</dbReference>
<dbReference type="Proteomes" id="UP000244932">
    <property type="component" value="Unassembled WGS sequence"/>
</dbReference>
<dbReference type="AlphaFoldDB" id="A0A2R8A8J4"/>
<comment type="similarity">
    <text evidence="2">Belongs to the ABC transporter superfamily.</text>
</comment>
<dbReference type="PROSITE" id="PS00211">
    <property type="entry name" value="ABC_TRANSPORTER_1"/>
    <property type="match status" value="2"/>
</dbReference>
<dbReference type="PANTHER" id="PTHR43776">
    <property type="entry name" value="TRANSPORT ATP-BINDING PROTEIN"/>
    <property type="match status" value="1"/>
</dbReference>
<dbReference type="GO" id="GO:0016887">
    <property type="term" value="F:ATP hydrolysis activity"/>
    <property type="evidence" value="ECO:0007669"/>
    <property type="project" value="InterPro"/>
</dbReference>
<dbReference type="NCBIfam" id="NF008453">
    <property type="entry name" value="PRK11308.1"/>
    <property type="match status" value="2"/>
</dbReference>
<organism evidence="7 8">
    <name type="scientific">Pontivivens insulae</name>
    <dbReference type="NCBI Taxonomy" id="1639689"/>
    <lineage>
        <taxon>Bacteria</taxon>
        <taxon>Pseudomonadati</taxon>
        <taxon>Pseudomonadota</taxon>
        <taxon>Alphaproteobacteria</taxon>
        <taxon>Rhodobacterales</taxon>
        <taxon>Paracoccaceae</taxon>
        <taxon>Pontivivens</taxon>
    </lineage>
</organism>
<dbReference type="Pfam" id="PF00005">
    <property type="entry name" value="ABC_tran"/>
    <property type="match status" value="2"/>
</dbReference>
<dbReference type="InterPro" id="IPR017871">
    <property type="entry name" value="ABC_transporter-like_CS"/>
</dbReference>
<keyword evidence="5 7" id="KW-0067">ATP-binding</keyword>
<keyword evidence="3" id="KW-0813">Transport</keyword>
<evidence type="ECO:0000256" key="3">
    <source>
        <dbReference type="ARBA" id="ARBA00022448"/>
    </source>
</evidence>
<dbReference type="Gene3D" id="3.40.50.300">
    <property type="entry name" value="P-loop containing nucleotide triphosphate hydrolases"/>
    <property type="match status" value="2"/>
</dbReference>
<dbReference type="PANTHER" id="PTHR43776:SF7">
    <property type="entry name" value="D,D-DIPEPTIDE TRANSPORT ATP-BINDING PROTEIN DDPF-RELATED"/>
    <property type="match status" value="1"/>
</dbReference>
<dbReference type="PROSITE" id="PS50893">
    <property type="entry name" value="ABC_TRANSPORTER_2"/>
    <property type="match status" value="2"/>
</dbReference>
<evidence type="ECO:0000313" key="7">
    <source>
        <dbReference type="EMBL" id="SPF28465.1"/>
    </source>
</evidence>
<dbReference type="GO" id="GO:0005524">
    <property type="term" value="F:ATP binding"/>
    <property type="evidence" value="ECO:0007669"/>
    <property type="project" value="UniProtKB-KW"/>
</dbReference>